<organism evidence="2 3">
    <name type="scientific">Streptomyces afghaniensis 772</name>
    <dbReference type="NCBI Taxonomy" id="1283301"/>
    <lineage>
        <taxon>Bacteria</taxon>
        <taxon>Bacillati</taxon>
        <taxon>Actinomycetota</taxon>
        <taxon>Actinomycetes</taxon>
        <taxon>Kitasatosporales</taxon>
        <taxon>Streptomycetaceae</taxon>
        <taxon>Streptomyces</taxon>
    </lineage>
</organism>
<comment type="caution">
    <text evidence="2">The sequence shown here is derived from an EMBL/GenBank/DDBJ whole genome shotgun (WGS) entry which is preliminary data.</text>
</comment>
<dbReference type="InterPro" id="IPR027417">
    <property type="entry name" value="P-loop_NTPase"/>
</dbReference>
<feature type="domain" description="Helicase HerA central" evidence="1">
    <location>
        <begin position="97"/>
        <end position="193"/>
    </location>
</feature>
<reference evidence="2 3" key="1">
    <citation type="submission" date="2013-02" db="EMBL/GenBank/DDBJ databases">
        <title>Draft Genome Sequence of Streptomyces afghaniensis, Which Produces Compounds of the Julimycin B-Complex.</title>
        <authorList>
            <person name="Gruening B.A."/>
            <person name="Praeg A."/>
            <person name="Erxleben A."/>
            <person name="Guenther S."/>
            <person name="Fiedler H.-P."/>
            <person name="Goodfellow M."/>
            <person name="Mueller M."/>
        </authorList>
    </citation>
    <scope>NUCLEOTIDE SEQUENCE [LARGE SCALE GENOMIC DNA]</scope>
    <source>
        <strain evidence="2 3">772</strain>
    </source>
</reference>
<dbReference type="Gene3D" id="3.40.50.300">
    <property type="entry name" value="P-loop containing nucleotide triphosphate hydrolases"/>
    <property type="match status" value="2"/>
</dbReference>
<dbReference type="PANTHER" id="PTHR30121">
    <property type="entry name" value="UNCHARACTERIZED PROTEIN YJGR-RELATED"/>
    <property type="match status" value="1"/>
</dbReference>
<dbReference type="SUPFAM" id="SSF52540">
    <property type="entry name" value="P-loop containing nucleoside triphosphate hydrolases"/>
    <property type="match status" value="1"/>
</dbReference>
<dbReference type="Pfam" id="PF01935">
    <property type="entry name" value="DUF87"/>
    <property type="match status" value="1"/>
</dbReference>
<evidence type="ECO:0000259" key="1">
    <source>
        <dbReference type="Pfam" id="PF01935"/>
    </source>
</evidence>
<evidence type="ECO:0000313" key="3">
    <source>
        <dbReference type="Proteomes" id="UP000015001"/>
    </source>
</evidence>
<name>S4NNJ7_9ACTN</name>
<protein>
    <submittedName>
        <fullName evidence="2">Putative Mucin-19</fullName>
    </submittedName>
</protein>
<proteinExistence type="predicted"/>
<dbReference type="InterPro" id="IPR051162">
    <property type="entry name" value="T4SS_component"/>
</dbReference>
<dbReference type="AlphaFoldDB" id="S4NNJ7"/>
<dbReference type="Proteomes" id="UP000015001">
    <property type="component" value="Unassembled WGS sequence"/>
</dbReference>
<dbReference type="PANTHER" id="PTHR30121:SF11">
    <property type="entry name" value="AAA+ ATPASE DOMAIN-CONTAINING PROTEIN"/>
    <property type="match status" value="1"/>
</dbReference>
<keyword evidence="3" id="KW-1185">Reference proteome</keyword>
<dbReference type="PATRIC" id="fig|1283301.3.peg.2981"/>
<gene>
    <name evidence="2" type="ORF">STAFG_3009</name>
</gene>
<dbReference type="EMBL" id="AOPY01001396">
    <property type="protein sequence ID" value="EPJ39959.1"/>
    <property type="molecule type" value="Genomic_DNA"/>
</dbReference>
<evidence type="ECO:0000313" key="2">
    <source>
        <dbReference type="EMBL" id="EPJ39959.1"/>
    </source>
</evidence>
<accession>S4NNJ7</accession>
<dbReference type="InterPro" id="IPR002789">
    <property type="entry name" value="HerA_central"/>
</dbReference>
<dbReference type="HOGENOM" id="CLU_398969_0_0_11"/>
<sequence>MTSACGRFRSRFGAEPVRTTTHPTIAQLAACWGMPEGPAQPGPSGYQHPFAAQTLLSSSQLAGYVHLPALETAGFSVRIVPRFDVSSPPSAGPSVAIGSVVERDQPSATAFTVPIDSLTRHVFVAGVTGSGKSNSVLHLIRQVAVAGVPFLVVEPAKAEYRALLRDPIVGPALRVFTLGRETVSPLRLNPFDVPDGASIGGHVDLLRAVFEGAFGMWAPLPQVLERCLHEVYEDRGWDLRTDTNHRLDEHAPAWSAFPTLSDLATKVPTVTRSLGYDAEVTANIEAALTTRINSLRLGGKGALLDVPRSLPMAELLAAPTVIELESMGSDDDKAFVMGLLLVRLAEYRRAQGQRPGLTHLFVVEEAHRLLGAVQPVRSENVADPRGSAVESFTNLLSEIRAYGQGVVIADQVPTRLAPEVLKNTLLKLAHRTVAADDRFALASTMSMDQAQSDALVPLAVGRAAAFGFGADAPVLVQVPPTKDDKLIRDTDDAAVRNAMAAWRRAGRWNELWLARPSCVAACIGHDEDAQLARSLLDQRLVRRTFTRIVLSLLSDPTSLERTWQDLVQIVRPHQGPRIEETALLRCLAAHAPDWYAERRGAQAEWTYSATLQYAHRLRQALLAPVDRRPSEIDAFRTYATDQHACGAPPYPACTEVCPEHTCLYRGAAADLVAEGRYDASLGGGRCRRQR</sequence>